<proteinExistence type="predicted"/>
<dbReference type="SMART" id="SM00232">
    <property type="entry name" value="JAB_MPN"/>
    <property type="match status" value="1"/>
</dbReference>
<dbReference type="GO" id="GO:0008237">
    <property type="term" value="F:metallopeptidase activity"/>
    <property type="evidence" value="ECO:0007669"/>
    <property type="project" value="InterPro"/>
</dbReference>
<feature type="compositionally biased region" description="Low complexity" evidence="1">
    <location>
        <begin position="14"/>
        <end position="65"/>
    </location>
</feature>
<keyword evidence="4" id="KW-1185">Reference proteome</keyword>
<feature type="region of interest" description="Disordered" evidence="1">
    <location>
        <begin position="1"/>
        <end position="71"/>
    </location>
</feature>
<evidence type="ECO:0000259" key="2">
    <source>
        <dbReference type="SMART" id="SM00232"/>
    </source>
</evidence>
<dbReference type="GO" id="GO:0031369">
    <property type="term" value="F:translation initiation factor binding"/>
    <property type="evidence" value="ECO:0007669"/>
    <property type="project" value="TreeGrafter"/>
</dbReference>
<feature type="domain" description="JAB1/MPN/MOV34 metalloenzyme" evidence="2">
    <location>
        <begin position="80"/>
        <end position="183"/>
    </location>
</feature>
<evidence type="ECO:0000256" key="1">
    <source>
        <dbReference type="SAM" id="MobiDB-lite"/>
    </source>
</evidence>
<gene>
    <name evidence="3" type="ORF">FD755_006642</name>
</gene>
<evidence type="ECO:0000313" key="3">
    <source>
        <dbReference type="EMBL" id="KAB0384725.1"/>
    </source>
</evidence>
<dbReference type="Pfam" id="PF13012">
    <property type="entry name" value="MitMem_reg"/>
    <property type="match status" value="1"/>
</dbReference>
<dbReference type="Proteomes" id="UP000326062">
    <property type="component" value="Chromosome 2"/>
</dbReference>
<dbReference type="InterPro" id="IPR024969">
    <property type="entry name" value="EIF3F/CSN6-like_C"/>
</dbReference>
<protein>
    <recommendedName>
        <fullName evidence="2">JAB1/MPN/MOV34 metalloenzyme domain-containing protein</fullName>
    </recommendedName>
</protein>
<dbReference type="InterPro" id="IPR000555">
    <property type="entry name" value="JAMM/MPN+_dom"/>
</dbReference>
<dbReference type="Pfam" id="PF01398">
    <property type="entry name" value="JAB"/>
    <property type="match status" value="1"/>
</dbReference>
<dbReference type="PANTHER" id="PTHR10540:SF6">
    <property type="entry name" value="EUKARYOTIC TRANSLATION INITIATION FACTOR 3 SUBUNIT F"/>
    <property type="match status" value="1"/>
</dbReference>
<feature type="non-terminal residue" evidence="3">
    <location>
        <position position="1"/>
    </location>
</feature>
<reference evidence="3 4" key="1">
    <citation type="submission" date="2019-06" db="EMBL/GenBank/DDBJ databases">
        <title>Discovery of a novel chromosome fission-fusion reversal in muntjac.</title>
        <authorList>
            <person name="Mudd A.B."/>
            <person name="Bredeson J.V."/>
            <person name="Baum R."/>
            <person name="Hockemeyer D."/>
            <person name="Rokhsar D.S."/>
        </authorList>
    </citation>
    <scope>NUCLEOTIDE SEQUENCE [LARGE SCALE GENOMIC DNA]</scope>
    <source>
        <strain evidence="3">UCam_UCB_Mr</strain>
        <tissue evidence="3">Fibroblast cell line</tissue>
    </source>
</reference>
<dbReference type="Gene3D" id="3.40.140.10">
    <property type="entry name" value="Cytidine Deaminase, domain 2"/>
    <property type="match status" value="1"/>
</dbReference>
<accession>A0A5J5MXG3</accession>
<organism evidence="3 4">
    <name type="scientific">Muntiacus reevesi</name>
    <name type="common">Reeves' muntjac</name>
    <name type="synonym">Cervus reevesi</name>
    <dbReference type="NCBI Taxonomy" id="9886"/>
    <lineage>
        <taxon>Eukaryota</taxon>
        <taxon>Metazoa</taxon>
        <taxon>Chordata</taxon>
        <taxon>Craniata</taxon>
        <taxon>Vertebrata</taxon>
        <taxon>Euteleostomi</taxon>
        <taxon>Mammalia</taxon>
        <taxon>Eutheria</taxon>
        <taxon>Laurasiatheria</taxon>
        <taxon>Artiodactyla</taxon>
        <taxon>Ruminantia</taxon>
        <taxon>Pecora</taxon>
        <taxon>Cervidae</taxon>
        <taxon>Muntiacinae</taxon>
        <taxon>Muntiacus</taxon>
    </lineage>
</organism>
<dbReference type="AlphaFoldDB" id="A0A5J5MXG3"/>
<name>A0A5J5MXG3_MUNRE</name>
<dbReference type="GO" id="GO:0003743">
    <property type="term" value="F:translation initiation factor activity"/>
    <property type="evidence" value="ECO:0007669"/>
    <property type="project" value="TreeGrafter"/>
</dbReference>
<feature type="non-terminal residue" evidence="3">
    <location>
        <position position="258"/>
    </location>
</feature>
<dbReference type="EMBL" id="VCEB01000002">
    <property type="protein sequence ID" value="KAB0384725.1"/>
    <property type="molecule type" value="Genomic_DNA"/>
</dbReference>
<comment type="caution">
    <text evidence="3">The sequence shown here is derived from an EMBL/GenBank/DDBJ whole genome shotgun (WGS) entry which is preliminary data.</text>
</comment>
<evidence type="ECO:0000313" key="4">
    <source>
        <dbReference type="Proteomes" id="UP000326062"/>
    </source>
</evidence>
<dbReference type="PANTHER" id="PTHR10540">
    <property type="entry name" value="EUKARYOTIC TRANSLATION INITIATION FACTOR 3 SUBUNIT F-RELATED"/>
    <property type="match status" value="1"/>
</dbReference>
<sequence length="258" mass="27286">VCLPPPQPKPQLHAASSLASAPAPSPAPASFSDPAAAAATSTALGQTPASAPASAPAPAQTPAQSLSGPALPGPFPSGRVVRLHLVILASIHSVEATNCFSVPHNESEDEVVVDMEFAKNMYELHKKVSPNELILGWYATGHDIKEHSVLIHEYYSRGPPTPLTSHTLMGVPGTTKRVMFTPLTVKYTYYDTERTGQVGGASTLIQDALSTVLQYAEDVLSGKVSADNTLGCFMMSLVNQVPKIVPEDFETMLNSNIN</sequence>
<dbReference type="GO" id="GO:0071541">
    <property type="term" value="C:eukaryotic translation initiation factor 3 complex, eIF3m"/>
    <property type="evidence" value="ECO:0007669"/>
    <property type="project" value="TreeGrafter"/>
</dbReference>